<proteinExistence type="inferred from homology"/>
<keyword evidence="4" id="KW-1133">Transmembrane helix</keyword>
<dbReference type="PANTHER" id="PTHR30413:SF8">
    <property type="entry name" value="TRANSPORT PERMEASE PROTEIN"/>
    <property type="match status" value="1"/>
</dbReference>
<keyword evidence="3" id="KW-0813">Transport</keyword>
<feature type="transmembrane region" description="Helical" evidence="4">
    <location>
        <begin position="151"/>
        <end position="171"/>
    </location>
</feature>
<evidence type="ECO:0000256" key="1">
    <source>
        <dbReference type="ARBA" id="ARBA00004429"/>
    </source>
</evidence>
<keyword evidence="6" id="KW-1185">Reference proteome</keyword>
<reference evidence="5 6" key="1">
    <citation type="submission" date="2023-04" db="EMBL/GenBank/DDBJ databases">
        <title>YMD61, complete Genome.</title>
        <authorList>
            <person name="Zhang J."/>
        </authorList>
    </citation>
    <scope>NUCLEOTIDE SEQUENCE [LARGE SCALE GENOMIC DNA]</scope>
    <source>
        <strain evidence="5 6">YMD61</strain>
    </source>
</reference>
<evidence type="ECO:0000256" key="2">
    <source>
        <dbReference type="ARBA" id="ARBA00007783"/>
    </source>
</evidence>
<comment type="similarity">
    <text evidence="2">Belongs to the ABC-2 integral membrane protein family.</text>
</comment>
<sequence>MRFYAEVKRTRARTAFGMLELVFHGAVHNVRKTHTSAVIGLLLNLTQMVIMIGFFYLMMNFAGMRGTSIRGDYVLFLMSGIFMFMTHVKTLQAVMRAEGPTSAIMKHAPMNTLIAVGAASLGALYTQIFAASIVLYVYHAVMSPLTIDEPVGMMGMLLLAWGTGLAIGMMFRAAMPWQPRFFGTVAQLYTRINMIASGKMFVANAMPTAVLAFFDWNPLFHVIDQSRGYVFLNYAPRYSSMEYPIYIMLACLTIGLIGEYYTGKRVSLSWSMGK</sequence>
<organism evidence="5 6">
    <name type="scientific">Fuscovulum ytuae</name>
    <dbReference type="NCBI Taxonomy" id="3042299"/>
    <lineage>
        <taxon>Bacteria</taxon>
        <taxon>Pseudomonadati</taxon>
        <taxon>Pseudomonadota</taxon>
        <taxon>Alphaproteobacteria</taxon>
        <taxon>Rhodobacterales</taxon>
        <taxon>Paracoccaceae</taxon>
        <taxon>Fuscovulum</taxon>
    </lineage>
</organism>
<comment type="subcellular location">
    <subcellularLocation>
        <location evidence="1">Cell inner membrane</location>
        <topology evidence="1">Multi-pass membrane protein</topology>
    </subcellularLocation>
</comment>
<feature type="transmembrane region" description="Helical" evidence="4">
    <location>
        <begin position="243"/>
        <end position="262"/>
    </location>
</feature>
<evidence type="ECO:0000256" key="4">
    <source>
        <dbReference type="SAM" id="Phobius"/>
    </source>
</evidence>
<name>A0ABY8Q2N2_9RHOB</name>
<gene>
    <name evidence="5" type="ORF">QF092_12515</name>
</gene>
<evidence type="ECO:0000256" key="3">
    <source>
        <dbReference type="ARBA" id="ARBA00022448"/>
    </source>
</evidence>
<keyword evidence="4" id="KW-0812">Transmembrane</keyword>
<dbReference type="PANTHER" id="PTHR30413">
    <property type="entry name" value="INNER MEMBRANE TRANSPORT PERMEASE"/>
    <property type="match status" value="1"/>
</dbReference>
<dbReference type="Proteomes" id="UP001230978">
    <property type="component" value="Chromosome"/>
</dbReference>
<feature type="transmembrane region" description="Helical" evidence="4">
    <location>
        <begin position="38"/>
        <end position="61"/>
    </location>
</feature>
<dbReference type="RefSeq" id="WP_281464229.1">
    <property type="nucleotide sequence ID" value="NZ_CP124535.1"/>
</dbReference>
<evidence type="ECO:0000313" key="6">
    <source>
        <dbReference type="Proteomes" id="UP001230978"/>
    </source>
</evidence>
<protein>
    <submittedName>
        <fullName evidence="5">ABC transporter permease</fullName>
    </submittedName>
</protein>
<feature type="transmembrane region" description="Helical" evidence="4">
    <location>
        <begin position="73"/>
        <end position="91"/>
    </location>
</feature>
<feature type="transmembrane region" description="Helical" evidence="4">
    <location>
        <begin position="112"/>
        <end position="139"/>
    </location>
</feature>
<evidence type="ECO:0000313" key="5">
    <source>
        <dbReference type="EMBL" id="WGV15098.1"/>
    </source>
</evidence>
<feature type="transmembrane region" description="Helical" evidence="4">
    <location>
        <begin position="201"/>
        <end position="223"/>
    </location>
</feature>
<accession>A0ABY8Q2N2</accession>
<dbReference type="EMBL" id="CP124535">
    <property type="protein sequence ID" value="WGV15098.1"/>
    <property type="molecule type" value="Genomic_DNA"/>
</dbReference>
<keyword evidence="4" id="KW-0472">Membrane</keyword>